<comment type="caution">
    <text evidence="1">The sequence shown here is derived from an EMBL/GenBank/DDBJ whole genome shotgun (WGS) entry which is preliminary data.</text>
</comment>
<proteinExistence type="predicted"/>
<gene>
    <name evidence="1" type="ORF">D8771_01625</name>
</gene>
<protein>
    <submittedName>
        <fullName evidence="1">Uncharacterized protein</fullName>
    </submittedName>
</protein>
<name>A0A8H1LMQ0_9ACTN</name>
<sequence>MKLDREDTLLNHGNIHCNVIVDGKTVFIATQTWRDRGNSALSMAMIQPEMEPEILHGGWHFQYSEKGAAMRVDCRTPKKPGRDLFAIPRIPGPQKPDVADVKAFTKNYAKGVAQSDQCRR</sequence>
<evidence type="ECO:0000313" key="2">
    <source>
        <dbReference type="Proteomes" id="UP000298111"/>
    </source>
</evidence>
<evidence type="ECO:0000313" key="1">
    <source>
        <dbReference type="EMBL" id="TGG89623.1"/>
    </source>
</evidence>
<accession>A0A8H1LMQ0</accession>
<reference evidence="1 2" key="1">
    <citation type="submission" date="2018-10" db="EMBL/GenBank/DDBJ databases">
        <title>Isolation of pseudouridimycin from Streptomyces albus DSM 40763.</title>
        <authorList>
            <person name="Rosenqvist P."/>
            <person name="Metsae-Ketelae M."/>
            <person name="Virta P."/>
        </authorList>
    </citation>
    <scope>NUCLEOTIDE SEQUENCE [LARGE SCALE GENOMIC DNA]</scope>
    <source>
        <strain evidence="1 2">DSM 40763</strain>
    </source>
</reference>
<dbReference type="EMBL" id="RCIY01000002">
    <property type="protein sequence ID" value="TGG89623.1"/>
    <property type="molecule type" value="Genomic_DNA"/>
</dbReference>
<dbReference type="AlphaFoldDB" id="A0A8H1LMQ0"/>
<dbReference type="Proteomes" id="UP000298111">
    <property type="component" value="Unassembled WGS sequence"/>
</dbReference>
<organism evidence="1 2">
    <name type="scientific">Streptomyces albus</name>
    <dbReference type="NCBI Taxonomy" id="1888"/>
    <lineage>
        <taxon>Bacteria</taxon>
        <taxon>Bacillati</taxon>
        <taxon>Actinomycetota</taxon>
        <taxon>Actinomycetes</taxon>
        <taxon>Kitasatosporales</taxon>
        <taxon>Streptomycetaceae</taxon>
        <taxon>Streptomyces</taxon>
    </lineage>
</organism>